<evidence type="ECO:0000313" key="2">
    <source>
        <dbReference type="EMBL" id="ORY45270.1"/>
    </source>
</evidence>
<name>A0A1Y2CDX6_9FUNG</name>
<feature type="transmembrane region" description="Helical" evidence="1">
    <location>
        <begin position="12"/>
        <end position="35"/>
    </location>
</feature>
<feature type="transmembrane region" description="Helical" evidence="1">
    <location>
        <begin position="51"/>
        <end position="69"/>
    </location>
</feature>
<gene>
    <name evidence="2" type="ORF">BCR33DRAFT_716557</name>
</gene>
<accession>A0A1Y2CDX6</accession>
<dbReference type="AlphaFoldDB" id="A0A1Y2CDX6"/>
<feature type="transmembrane region" description="Helical" evidence="1">
    <location>
        <begin position="112"/>
        <end position="135"/>
    </location>
</feature>
<evidence type="ECO:0000313" key="3">
    <source>
        <dbReference type="Proteomes" id="UP000193642"/>
    </source>
</evidence>
<proteinExistence type="predicted"/>
<protein>
    <submittedName>
        <fullName evidence="2">Uncharacterized protein</fullName>
    </submittedName>
</protein>
<keyword evidence="1" id="KW-0812">Transmembrane</keyword>
<feature type="transmembrane region" description="Helical" evidence="1">
    <location>
        <begin position="81"/>
        <end position="100"/>
    </location>
</feature>
<reference evidence="2 3" key="1">
    <citation type="submission" date="2016-07" db="EMBL/GenBank/DDBJ databases">
        <title>Pervasive Adenine N6-methylation of Active Genes in Fungi.</title>
        <authorList>
            <consortium name="DOE Joint Genome Institute"/>
            <person name="Mondo S.J."/>
            <person name="Dannebaum R.O."/>
            <person name="Kuo R.C."/>
            <person name="Labutti K."/>
            <person name="Haridas S."/>
            <person name="Kuo A."/>
            <person name="Salamov A."/>
            <person name="Ahrendt S.R."/>
            <person name="Lipzen A."/>
            <person name="Sullivan W."/>
            <person name="Andreopoulos W.B."/>
            <person name="Clum A."/>
            <person name="Lindquist E."/>
            <person name="Daum C."/>
            <person name="Ramamoorthy G.K."/>
            <person name="Gryganskyi A."/>
            <person name="Culley D."/>
            <person name="Magnuson J.K."/>
            <person name="James T.Y."/>
            <person name="O'Malley M.A."/>
            <person name="Stajich J.E."/>
            <person name="Spatafora J.W."/>
            <person name="Visel A."/>
            <person name="Grigoriev I.V."/>
        </authorList>
    </citation>
    <scope>NUCLEOTIDE SEQUENCE [LARGE SCALE GENOMIC DNA]</scope>
    <source>
        <strain evidence="2 3">JEL800</strain>
    </source>
</reference>
<keyword evidence="1" id="KW-1133">Transmembrane helix</keyword>
<keyword evidence="3" id="KW-1185">Reference proteome</keyword>
<dbReference type="Proteomes" id="UP000193642">
    <property type="component" value="Unassembled WGS sequence"/>
</dbReference>
<feature type="transmembrane region" description="Helical" evidence="1">
    <location>
        <begin position="147"/>
        <end position="169"/>
    </location>
</feature>
<comment type="caution">
    <text evidence="2">The sequence shown here is derived from an EMBL/GenBank/DDBJ whole genome shotgun (WGS) entry which is preliminary data.</text>
</comment>
<sequence length="249" mass="27531">MIDVNPNLASTILAFLGVLTFVILVGLSCCLFYYCSDGNYSAVFKGPKNRLLLLLIASSIGYFVSAAIYTRHEADLDSPLLAKSCLFALTLILYLAYTWLRTNDIFRTHSTPHILTFFKTLTITTCIVCLLPPSILLLPQPNATKNLAYNITAATNIFFASLLDGYFAYACLQQIFETSKECNTNERGALYHPLIARYGFLSSISTLGSSLCYAGYAIMGGLVPNSFSIDSRPTFTRRNTRKQTNSPTE</sequence>
<dbReference type="EMBL" id="MCGO01000020">
    <property type="protein sequence ID" value="ORY45270.1"/>
    <property type="molecule type" value="Genomic_DNA"/>
</dbReference>
<organism evidence="2 3">
    <name type="scientific">Rhizoclosmatium globosum</name>
    <dbReference type="NCBI Taxonomy" id="329046"/>
    <lineage>
        <taxon>Eukaryota</taxon>
        <taxon>Fungi</taxon>
        <taxon>Fungi incertae sedis</taxon>
        <taxon>Chytridiomycota</taxon>
        <taxon>Chytridiomycota incertae sedis</taxon>
        <taxon>Chytridiomycetes</taxon>
        <taxon>Chytridiales</taxon>
        <taxon>Chytriomycetaceae</taxon>
        <taxon>Rhizoclosmatium</taxon>
    </lineage>
</organism>
<keyword evidence="1" id="KW-0472">Membrane</keyword>
<evidence type="ECO:0000256" key="1">
    <source>
        <dbReference type="SAM" id="Phobius"/>
    </source>
</evidence>